<accession>A0A251SPS4</accession>
<dbReference type="SUPFAM" id="SSF51110">
    <property type="entry name" value="alpha-D-mannose-specific plant lectins"/>
    <property type="match status" value="1"/>
</dbReference>
<dbReference type="PROSITE" id="PS50927">
    <property type="entry name" value="BULB_LECTIN"/>
    <property type="match status" value="1"/>
</dbReference>
<reference evidence="6" key="2">
    <citation type="submission" date="2017-02" db="EMBL/GenBank/DDBJ databases">
        <title>Sunflower complete genome.</title>
        <authorList>
            <person name="Langlade N."/>
            <person name="Munos S."/>
        </authorList>
    </citation>
    <scope>NUCLEOTIDE SEQUENCE [LARGE SCALE GENOMIC DNA]</scope>
    <source>
        <tissue evidence="6">Leaves</tissue>
    </source>
</reference>
<evidence type="ECO:0000256" key="3">
    <source>
        <dbReference type="SAM" id="SignalP"/>
    </source>
</evidence>
<feature type="signal peptide" evidence="3">
    <location>
        <begin position="1"/>
        <end position="23"/>
    </location>
</feature>
<dbReference type="GO" id="GO:0004674">
    <property type="term" value="F:protein serine/threonine kinase activity"/>
    <property type="evidence" value="ECO:0007669"/>
    <property type="project" value="UniProtKB-KW"/>
</dbReference>
<dbReference type="EMBL" id="CM007902">
    <property type="protein sequence ID" value="OTG00286.1"/>
    <property type="molecule type" value="Genomic_DNA"/>
</dbReference>
<evidence type="ECO:0000313" key="7">
    <source>
        <dbReference type="Proteomes" id="UP000215914"/>
    </source>
</evidence>
<feature type="domain" description="Bulb-type lectin" evidence="4">
    <location>
        <begin position="24"/>
        <end position="110"/>
    </location>
</feature>
<gene>
    <name evidence="6" type="ORF">HannXRQ_Chr13g0389321</name>
    <name evidence="5" type="ORF">HanXRQr2_Chr13g0571511</name>
</gene>
<keyword evidence="5" id="KW-0418">Kinase</keyword>
<reference evidence="5 7" key="1">
    <citation type="journal article" date="2017" name="Nature">
        <title>The sunflower genome provides insights into oil metabolism, flowering and Asterid evolution.</title>
        <authorList>
            <person name="Badouin H."/>
            <person name="Gouzy J."/>
            <person name="Grassa C.J."/>
            <person name="Murat F."/>
            <person name="Staton S.E."/>
            <person name="Cottret L."/>
            <person name="Lelandais-Briere C."/>
            <person name="Owens G.L."/>
            <person name="Carrere S."/>
            <person name="Mayjonade B."/>
            <person name="Legrand L."/>
            <person name="Gill N."/>
            <person name="Kane N.C."/>
            <person name="Bowers J.E."/>
            <person name="Hubner S."/>
            <person name="Bellec A."/>
            <person name="Berard A."/>
            <person name="Berges H."/>
            <person name="Blanchet N."/>
            <person name="Boniface M.C."/>
            <person name="Brunel D."/>
            <person name="Catrice O."/>
            <person name="Chaidir N."/>
            <person name="Claudel C."/>
            <person name="Donnadieu C."/>
            <person name="Faraut T."/>
            <person name="Fievet G."/>
            <person name="Helmstetter N."/>
            <person name="King M."/>
            <person name="Knapp S.J."/>
            <person name="Lai Z."/>
            <person name="Le Paslier M.C."/>
            <person name="Lippi Y."/>
            <person name="Lorenzon L."/>
            <person name="Mandel J.R."/>
            <person name="Marage G."/>
            <person name="Marchand G."/>
            <person name="Marquand E."/>
            <person name="Bret-Mestries E."/>
            <person name="Morien E."/>
            <person name="Nambeesan S."/>
            <person name="Nguyen T."/>
            <person name="Pegot-Espagnet P."/>
            <person name="Pouilly N."/>
            <person name="Raftis F."/>
            <person name="Sallet E."/>
            <person name="Schiex T."/>
            <person name="Thomas J."/>
            <person name="Vandecasteele C."/>
            <person name="Vares D."/>
            <person name="Vear F."/>
            <person name="Vautrin S."/>
            <person name="Crespi M."/>
            <person name="Mangin B."/>
            <person name="Burke J.M."/>
            <person name="Salse J."/>
            <person name="Munos S."/>
            <person name="Vincourt P."/>
            <person name="Rieseberg L.H."/>
            <person name="Langlade N.B."/>
        </authorList>
    </citation>
    <scope>NUCLEOTIDE SEQUENCE [LARGE SCALE GENOMIC DNA]</scope>
    <source>
        <strain evidence="7">cv. SF193</strain>
        <tissue evidence="5">Leaves</tissue>
    </source>
</reference>
<evidence type="ECO:0000259" key="4">
    <source>
        <dbReference type="PROSITE" id="PS50927"/>
    </source>
</evidence>
<dbReference type="Gramene" id="mRNA:HanXRQr2_Chr13g0571511">
    <property type="protein sequence ID" value="CDS:HanXRQr2_Chr13g0571511.1"/>
    <property type="gene ID" value="HanXRQr2_Chr13g0571511"/>
</dbReference>
<keyword evidence="5" id="KW-0808">Transferase</keyword>
<reference evidence="5" key="3">
    <citation type="submission" date="2020-06" db="EMBL/GenBank/DDBJ databases">
        <title>Helianthus annuus Genome sequencing and assembly Release 2.</title>
        <authorList>
            <person name="Gouzy J."/>
            <person name="Langlade N."/>
            <person name="Munos S."/>
        </authorList>
    </citation>
    <scope>NUCLEOTIDE SEQUENCE</scope>
    <source>
        <tissue evidence="5">Leaves</tissue>
    </source>
</reference>
<evidence type="ECO:0000256" key="2">
    <source>
        <dbReference type="ARBA" id="ARBA00023180"/>
    </source>
</evidence>
<dbReference type="EMBL" id="MNCJ02000328">
    <property type="protein sequence ID" value="KAF5771991.1"/>
    <property type="molecule type" value="Genomic_DNA"/>
</dbReference>
<dbReference type="AlphaFoldDB" id="A0A251SPS4"/>
<evidence type="ECO:0000256" key="1">
    <source>
        <dbReference type="ARBA" id="ARBA00022729"/>
    </source>
</evidence>
<dbReference type="SMART" id="SM00108">
    <property type="entry name" value="B_lectin"/>
    <property type="match status" value="1"/>
</dbReference>
<proteinExistence type="predicted"/>
<feature type="chain" id="PRO_5041059799" evidence="3">
    <location>
        <begin position="24"/>
        <end position="110"/>
    </location>
</feature>
<protein>
    <submittedName>
        <fullName evidence="5">Non-specific serine/threonine protein kinase</fullName>
        <ecNumber evidence="5">2.7.11.1</ecNumber>
    </submittedName>
    <submittedName>
        <fullName evidence="6">Putative bulb-type lectin domain-containing protein</fullName>
    </submittedName>
</protein>
<keyword evidence="1 3" id="KW-0732">Signal</keyword>
<name>A0A251SPS4_HELAN</name>
<keyword evidence="7" id="KW-1185">Reference proteome</keyword>
<keyword evidence="5" id="KW-0723">Serine/threonine-protein kinase</keyword>
<dbReference type="Proteomes" id="UP000215914">
    <property type="component" value="Chromosome 13"/>
</dbReference>
<dbReference type="InterPro" id="IPR036426">
    <property type="entry name" value="Bulb-type_lectin_dom_sf"/>
</dbReference>
<sequence length="110" mass="12296">MEFGFMIILFSCVLVLLLSSCATVDTISTNQVFRDGDTIVSDDNMFEIGFFSPGKSMNRYLGIWYKKISTGTVVWVANRETPITDRSGMLKLSRQRDLQILGADNTVISS</sequence>
<dbReference type="InParanoid" id="A0A251SPS4"/>
<keyword evidence="6" id="KW-0430">Lectin</keyword>
<evidence type="ECO:0000313" key="6">
    <source>
        <dbReference type="EMBL" id="OTG00286.1"/>
    </source>
</evidence>
<dbReference type="Gene3D" id="2.90.10.10">
    <property type="entry name" value="Bulb-type lectin domain"/>
    <property type="match status" value="1"/>
</dbReference>
<evidence type="ECO:0000313" key="5">
    <source>
        <dbReference type="EMBL" id="KAF5771991.1"/>
    </source>
</evidence>
<dbReference type="InterPro" id="IPR001480">
    <property type="entry name" value="Bulb-type_lectin_dom"/>
</dbReference>
<dbReference type="OMA" id="SADWYIS"/>
<dbReference type="EC" id="2.7.11.1" evidence="5"/>
<organism evidence="6 7">
    <name type="scientific">Helianthus annuus</name>
    <name type="common">Common sunflower</name>
    <dbReference type="NCBI Taxonomy" id="4232"/>
    <lineage>
        <taxon>Eukaryota</taxon>
        <taxon>Viridiplantae</taxon>
        <taxon>Streptophyta</taxon>
        <taxon>Embryophyta</taxon>
        <taxon>Tracheophyta</taxon>
        <taxon>Spermatophyta</taxon>
        <taxon>Magnoliopsida</taxon>
        <taxon>eudicotyledons</taxon>
        <taxon>Gunneridae</taxon>
        <taxon>Pentapetalae</taxon>
        <taxon>asterids</taxon>
        <taxon>campanulids</taxon>
        <taxon>Asterales</taxon>
        <taxon>Asteraceae</taxon>
        <taxon>Asteroideae</taxon>
        <taxon>Heliantheae alliance</taxon>
        <taxon>Heliantheae</taxon>
        <taxon>Helianthus</taxon>
    </lineage>
</organism>
<dbReference type="GO" id="GO:0030246">
    <property type="term" value="F:carbohydrate binding"/>
    <property type="evidence" value="ECO:0007669"/>
    <property type="project" value="UniProtKB-KW"/>
</dbReference>
<dbReference type="PANTHER" id="PTHR32444:SF232">
    <property type="entry name" value="S-LOCUS GLYCOPROTEIN"/>
    <property type="match status" value="1"/>
</dbReference>
<keyword evidence="2" id="KW-0325">Glycoprotein</keyword>
<dbReference type="Pfam" id="PF01453">
    <property type="entry name" value="B_lectin"/>
    <property type="match status" value="1"/>
</dbReference>
<dbReference type="PANTHER" id="PTHR32444">
    <property type="entry name" value="BULB-TYPE LECTIN DOMAIN-CONTAINING PROTEIN"/>
    <property type="match status" value="1"/>
</dbReference>